<evidence type="ECO:0000313" key="2">
    <source>
        <dbReference type="Proteomes" id="UP000473887"/>
    </source>
</evidence>
<proteinExistence type="predicted"/>
<organism evidence="1 2">
    <name type="scientific">Clostridium botulinum</name>
    <dbReference type="NCBI Taxonomy" id="1491"/>
    <lineage>
        <taxon>Bacteria</taxon>
        <taxon>Bacillati</taxon>
        <taxon>Bacillota</taxon>
        <taxon>Clostridia</taxon>
        <taxon>Eubacteriales</taxon>
        <taxon>Clostridiaceae</taxon>
        <taxon>Clostridium</taxon>
    </lineage>
</organism>
<dbReference type="RefSeq" id="WP_003362093.1">
    <property type="nucleotide sequence ID" value="NZ_CP013296.1"/>
</dbReference>
<gene>
    <name evidence="1" type="ORF">EXM69_18145</name>
</gene>
<protein>
    <submittedName>
        <fullName evidence="1">Phage gp6-like head-tail connector protein</fullName>
    </submittedName>
</protein>
<sequence length="94" mass="10830">MTVEEIKDYIIVDDESDSFPEELMEISQIYIDSMVGEGYKQDEKMIKLASLLQRKLCADMYENRSTEVPQSVKQDRITASILDKLSNYDGDINV</sequence>
<evidence type="ECO:0000313" key="1">
    <source>
        <dbReference type="EMBL" id="NEZ93811.1"/>
    </source>
</evidence>
<reference evidence="1 2" key="1">
    <citation type="submission" date="2019-02" db="EMBL/GenBank/DDBJ databases">
        <title>Genome sequencing of Clostridium botulinum clinical isolates.</title>
        <authorList>
            <person name="Brunt J."/>
            <person name="Van Vliet A.H.M."/>
            <person name="Stringer S.C."/>
            <person name="Grant K.A."/>
            <person name="Carter A.C."/>
            <person name="Peck M.W."/>
        </authorList>
    </citation>
    <scope>NUCLEOTIDE SEQUENCE [LARGE SCALE GENOMIC DNA]</scope>
    <source>
        <strain evidence="1 2">H142660711</strain>
    </source>
</reference>
<dbReference type="EMBL" id="SGKC01000053">
    <property type="protein sequence ID" value="NEZ93811.1"/>
    <property type="molecule type" value="Genomic_DNA"/>
</dbReference>
<dbReference type="AlphaFoldDB" id="A0A6B4HG81"/>
<dbReference type="NCBIfam" id="TIGR01560">
    <property type="entry name" value="put_DNA_pack"/>
    <property type="match status" value="1"/>
</dbReference>
<dbReference type="CDD" id="cd08054">
    <property type="entry name" value="gp6"/>
    <property type="match status" value="1"/>
</dbReference>
<comment type="caution">
    <text evidence="1">The sequence shown here is derived from an EMBL/GenBank/DDBJ whole genome shotgun (WGS) entry which is preliminary data.</text>
</comment>
<dbReference type="InterPro" id="IPR006450">
    <property type="entry name" value="Phage_HK97_gp6-like"/>
</dbReference>
<dbReference type="Proteomes" id="UP000473887">
    <property type="component" value="Unassembled WGS sequence"/>
</dbReference>
<name>A0A6B4HG81_CLOBO</name>
<accession>A0A6B4HG81</accession>